<feature type="transmembrane region" description="Helical" evidence="2">
    <location>
        <begin position="138"/>
        <end position="163"/>
    </location>
</feature>
<dbReference type="PANTHER" id="PTHR37305">
    <property type="entry name" value="INTEGRAL MEMBRANE PROTEIN-RELATED"/>
    <property type="match status" value="1"/>
</dbReference>
<dbReference type="PANTHER" id="PTHR37305:SF1">
    <property type="entry name" value="MEMBRANE PROTEIN"/>
    <property type="match status" value="1"/>
</dbReference>
<feature type="transmembrane region" description="Helical" evidence="2">
    <location>
        <begin position="215"/>
        <end position="236"/>
    </location>
</feature>
<dbReference type="Proteomes" id="UP000502504">
    <property type="component" value="Chromosome"/>
</dbReference>
<proteinExistence type="predicted"/>
<evidence type="ECO:0000313" key="5">
    <source>
        <dbReference type="Proteomes" id="UP000190306"/>
    </source>
</evidence>
<organism evidence="4 6">
    <name type="scientific">Streptomyces antibioticus</name>
    <dbReference type="NCBI Taxonomy" id="1890"/>
    <lineage>
        <taxon>Bacteria</taxon>
        <taxon>Bacillati</taxon>
        <taxon>Actinomycetota</taxon>
        <taxon>Actinomycetes</taxon>
        <taxon>Kitasatosporales</taxon>
        <taxon>Streptomycetaceae</taxon>
        <taxon>Streptomyces</taxon>
    </lineage>
</organism>
<name>A0AAE6Y3X3_STRAT</name>
<protein>
    <submittedName>
        <fullName evidence="3 4">ABC transporter permease</fullName>
    </submittedName>
</protein>
<keyword evidence="2" id="KW-0472">Membrane</keyword>
<keyword evidence="5" id="KW-1185">Reference proteome</keyword>
<evidence type="ECO:0000256" key="1">
    <source>
        <dbReference type="SAM" id="MobiDB-lite"/>
    </source>
</evidence>
<feature type="transmembrane region" description="Helical" evidence="2">
    <location>
        <begin position="183"/>
        <end position="208"/>
    </location>
</feature>
<keyword evidence="2" id="KW-0812">Transmembrane</keyword>
<feature type="transmembrane region" description="Helical" evidence="2">
    <location>
        <begin position="54"/>
        <end position="75"/>
    </location>
</feature>
<gene>
    <name evidence="3" type="ORF">AFM16_01940</name>
    <name evidence="4" type="ORF">HCX60_02125</name>
</gene>
<dbReference type="Proteomes" id="UP000190306">
    <property type="component" value="Chromosome"/>
</dbReference>
<feature type="transmembrane region" description="Helical" evidence="2">
    <location>
        <begin position="265"/>
        <end position="286"/>
    </location>
</feature>
<evidence type="ECO:0000313" key="3">
    <source>
        <dbReference type="EMBL" id="OOQ54818.1"/>
    </source>
</evidence>
<dbReference type="AlphaFoldDB" id="A0AAE6Y3X3"/>
<feature type="transmembrane region" description="Helical" evidence="2">
    <location>
        <begin position="95"/>
        <end position="117"/>
    </location>
</feature>
<keyword evidence="2" id="KW-1133">Transmembrane helix</keyword>
<reference evidence="4 6" key="2">
    <citation type="submission" date="2020-03" db="EMBL/GenBank/DDBJ databases">
        <title>Is there a link between lipid content and antibiotic production in Streptomyces?</title>
        <authorList>
            <person name="David M."/>
            <person name="Lejeune C."/>
            <person name="Abreu S."/>
            <person name="Thibessard A."/>
            <person name="Leblond P."/>
            <person name="Chaminade P."/>
            <person name="Virolle M.-J."/>
        </authorList>
    </citation>
    <scope>NUCLEOTIDE SEQUENCE [LARGE SCALE GENOMIC DNA]</scope>
    <source>
        <strain evidence="4 6">DSM 41481</strain>
    </source>
</reference>
<dbReference type="EMBL" id="LHQL01000001">
    <property type="protein sequence ID" value="OOQ54818.1"/>
    <property type="molecule type" value="Genomic_DNA"/>
</dbReference>
<dbReference type="RefSeq" id="WP_078631944.1">
    <property type="nucleotide sequence ID" value="NZ_CM007717.1"/>
</dbReference>
<accession>A0AAE6Y3X3</accession>
<evidence type="ECO:0000256" key="2">
    <source>
        <dbReference type="SAM" id="Phobius"/>
    </source>
</evidence>
<evidence type="ECO:0000313" key="4">
    <source>
        <dbReference type="EMBL" id="QIT42460.1"/>
    </source>
</evidence>
<evidence type="ECO:0000313" key="6">
    <source>
        <dbReference type="Proteomes" id="UP000502504"/>
    </source>
</evidence>
<sequence length="291" mass="30471">MVTTAIRARSRTADTARRRAAGKPSGPDQRAGRATLRNSLHAEWIKIRTMRSTLYVVLGTIAMGAAIATLVGSSAGDEFAAMTAADKLTFDPLALSMRGYMMAQVTIALLGGMVITAEYGSRTVVSTLTAVPHRSRVLAAKALVLCTVAFLTGLVFTFAGFLAGQAALKRAAAPHMTPADPTAWRAVLGGALFLALAGLLGLAVGTLIRSTTATVTTLFTVFLIVPAFGPALPGALSDWTHTYWPPSAGGQIMTGYHDPALLHPWPGLAVMAGCVVIVLTAAFFTFRKRDA</sequence>
<dbReference type="EMBL" id="CP050692">
    <property type="protein sequence ID" value="QIT42460.1"/>
    <property type="molecule type" value="Genomic_DNA"/>
</dbReference>
<reference evidence="3 5" key="1">
    <citation type="submission" date="2015-07" db="EMBL/GenBank/DDBJ databases">
        <title>Draft Genome Sequence of Streptomyces antibioticus, IMRU 3720 reveals insights in the evolution of actinomycin biosynthetic gene clusters in Streptomyces.</title>
        <authorList>
            <person name="Crnovcic I."/>
            <person name="Ruckert C."/>
            <person name="Kalinowksi J."/>
            <person name="Keller U."/>
        </authorList>
    </citation>
    <scope>NUCLEOTIDE SEQUENCE [LARGE SCALE GENOMIC DNA]</scope>
    <source>
        <strain evidence="3 5">DSM 41481</strain>
    </source>
</reference>
<feature type="region of interest" description="Disordered" evidence="1">
    <location>
        <begin position="1"/>
        <end position="33"/>
    </location>
</feature>
<dbReference type="Pfam" id="PF12730">
    <property type="entry name" value="ABC2_membrane_4"/>
    <property type="match status" value="1"/>
</dbReference>